<name>A0A495XI19_9PSEU</name>
<dbReference type="Proteomes" id="UP000272729">
    <property type="component" value="Unassembled WGS sequence"/>
</dbReference>
<evidence type="ECO:0000313" key="2">
    <source>
        <dbReference type="Proteomes" id="UP000272729"/>
    </source>
</evidence>
<sequence>MAIGWVCGGFCGGKGWVGGVPGWPAAAWADRIMVDSGSTMRGSAALTMALGICWVADESIGLVMLSGVTTWMPRARARASAASARARGSIRISPAFPLGRLAGAGGADR</sequence>
<organism evidence="1 2">
    <name type="scientific">Saccharothrix variisporea</name>
    <dbReference type="NCBI Taxonomy" id="543527"/>
    <lineage>
        <taxon>Bacteria</taxon>
        <taxon>Bacillati</taxon>
        <taxon>Actinomycetota</taxon>
        <taxon>Actinomycetes</taxon>
        <taxon>Pseudonocardiales</taxon>
        <taxon>Pseudonocardiaceae</taxon>
        <taxon>Saccharothrix</taxon>
    </lineage>
</organism>
<proteinExistence type="predicted"/>
<evidence type="ECO:0000313" key="1">
    <source>
        <dbReference type="EMBL" id="RKT72404.1"/>
    </source>
</evidence>
<accession>A0A495XI19</accession>
<comment type="caution">
    <text evidence="1">The sequence shown here is derived from an EMBL/GenBank/DDBJ whole genome shotgun (WGS) entry which is preliminary data.</text>
</comment>
<protein>
    <submittedName>
        <fullName evidence="1">Uncharacterized protein</fullName>
    </submittedName>
</protein>
<gene>
    <name evidence="1" type="ORF">DFJ66_5715</name>
</gene>
<dbReference type="AlphaFoldDB" id="A0A495XI19"/>
<reference evidence="1 2" key="1">
    <citation type="submission" date="2018-10" db="EMBL/GenBank/DDBJ databases">
        <title>Sequencing the genomes of 1000 actinobacteria strains.</title>
        <authorList>
            <person name="Klenk H.-P."/>
        </authorList>
    </citation>
    <scope>NUCLEOTIDE SEQUENCE [LARGE SCALE GENOMIC DNA]</scope>
    <source>
        <strain evidence="1 2">DSM 43911</strain>
    </source>
</reference>
<dbReference type="EMBL" id="RBXR01000001">
    <property type="protein sequence ID" value="RKT72404.1"/>
    <property type="molecule type" value="Genomic_DNA"/>
</dbReference>
<keyword evidence="2" id="KW-1185">Reference proteome</keyword>